<proteinExistence type="predicted"/>
<sequence length="231" mass="26260">MVFQGCVGRKGAGMYSVCGVLMQLKLEPLVELACGQIYGFEVLSYPAYDADVHVEAVFEEATPLELWRALDVQINELRAFTANGFNDIFFFINVDSRFFLMPGFARILMNKVKGLSVALELSAPIGNDPVSMANYHALKNDGIAFWLDDYNGTIKDLDFSWDGVKLDKYFFWRHRDGDTSIRDYCDFMRVIFGDRLKLICEGIERESDVSSAMSLSARFGQGFNFETIYFK</sequence>
<dbReference type="AlphaFoldDB" id="A0AAW5RVT8"/>
<evidence type="ECO:0000259" key="1">
    <source>
        <dbReference type="Pfam" id="PF00563"/>
    </source>
</evidence>
<dbReference type="Proteomes" id="UP001208651">
    <property type="component" value="Unassembled WGS sequence"/>
</dbReference>
<dbReference type="InterPro" id="IPR035919">
    <property type="entry name" value="EAL_sf"/>
</dbReference>
<dbReference type="Gene3D" id="3.20.20.450">
    <property type="entry name" value="EAL domain"/>
    <property type="match status" value="1"/>
</dbReference>
<organism evidence="2 3">
    <name type="scientific">Aeromonas media</name>
    <dbReference type="NCBI Taxonomy" id="651"/>
    <lineage>
        <taxon>Bacteria</taxon>
        <taxon>Pseudomonadati</taxon>
        <taxon>Pseudomonadota</taxon>
        <taxon>Gammaproteobacteria</taxon>
        <taxon>Aeromonadales</taxon>
        <taxon>Aeromonadaceae</taxon>
        <taxon>Aeromonas</taxon>
    </lineage>
</organism>
<dbReference type="SUPFAM" id="SSF141868">
    <property type="entry name" value="EAL domain-like"/>
    <property type="match status" value="1"/>
</dbReference>
<evidence type="ECO:0000313" key="3">
    <source>
        <dbReference type="Proteomes" id="UP001208651"/>
    </source>
</evidence>
<reference evidence="2" key="1">
    <citation type="submission" date="2022-01" db="EMBL/GenBank/DDBJ databases">
        <title>Comparison of Fish pathogen Aeromonas spp.</title>
        <authorList>
            <person name="Dubey S."/>
            <person name="Sorum H."/>
            <person name="Munangandu H.M."/>
        </authorList>
    </citation>
    <scope>NUCLEOTIDE SEQUENCE</scope>
    <source>
        <strain evidence="2">SD/21-15</strain>
    </source>
</reference>
<feature type="domain" description="EAL" evidence="1">
    <location>
        <begin position="23"/>
        <end position="225"/>
    </location>
</feature>
<evidence type="ECO:0000313" key="2">
    <source>
        <dbReference type="EMBL" id="MCV3291040.1"/>
    </source>
</evidence>
<dbReference type="EMBL" id="JAJVCY010000150">
    <property type="protein sequence ID" value="MCV3291040.1"/>
    <property type="molecule type" value="Genomic_DNA"/>
</dbReference>
<gene>
    <name evidence="2" type="ORF">LZT28_22975</name>
</gene>
<accession>A0AAW5RVT8</accession>
<dbReference type="RefSeq" id="WP_263686760.1">
    <property type="nucleotide sequence ID" value="NZ_JAJVCY010000150.1"/>
</dbReference>
<name>A0AAW5RVT8_AERME</name>
<protein>
    <submittedName>
        <fullName evidence="2">EAL domain-containing protein</fullName>
    </submittedName>
</protein>
<dbReference type="InterPro" id="IPR001633">
    <property type="entry name" value="EAL_dom"/>
</dbReference>
<dbReference type="Pfam" id="PF00563">
    <property type="entry name" value="EAL"/>
    <property type="match status" value="1"/>
</dbReference>
<comment type="caution">
    <text evidence="2">The sequence shown here is derived from an EMBL/GenBank/DDBJ whole genome shotgun (WGS) entry which is preliminary data.</text>
</comment>